<accession>A0A9D1L989</accession>
<dbReference type="GO" id="GO:0016811">
    <property type="term" value="F:hydrolase activity, acting on carbon-nitrogen (but not peptide) bonds, in linear amides"/>
    <property type="evidence" value="ECO:0007669"/>
    <property type="project" value="InterPro"/>
</dbReference>
<protein>
    <submittedName>
        <fullName evidence="1">Amidohydrolase family protein</fullName>
    </submittedName>
</protein>
<reference evidence="1" key="2">
    <citation type="journal article" date="2021" name="PeerJ">
        <title>Extensive microbial diversity within the chicken gut microbiome revealed by metagenomics and culture.</title>
        <authorList>
            <person name="Gilroy R."/>
            <person name="Ravi A."/>
            <person name="Getino M."/>
            <person name="Pursley I."/>
            <person name="Horton D.L."/>
            <person name="Alikhan N.F."/>
            <person name="Baker D."/>
            <person name="Gharbi K."/>
            <person name="Hall N."/>
            <person name="Watson M."/>
            <person name="Adriaenssens E.M."/>
            <person name="Foster-Nyarko E."/>
            <person name="Jarju S."/>
            <person name="Secka A."/>
            <person name="Antonio M."/>
            <person name="Oren A."/>
            <person name="Chaudhuri R.R."/>
            <person name="La Ragione R."/>
            <person name="Hildebrand F."/>
            <person name="Pallen M.J."/>
        </authorList>
    </citation>
    <scope>NUCLEOTIDE SEQUENCE</scope>
    <source>
        <strain evidence="1">11300</strain>
    </source>
</reference>
<sequence>MKSVLIKNGHIVDPKQNLDKKANIYIEDGKISRITSGEPAADQVIDASGLIVCPGFIDIHMHEDKVDGTSGRIQTSMSRSALHMGVTLDIGGNCGDNVCDPDKFLDMADEDGAPVNIGLLVGHTFLRNRKGRKDKYKPVTANDLKDMTEACSVFLEKGCLGVSFGVKYVPGTTWDEIISLCRLCQKDDKLVASHVRADVDGVFDAAAELARMGAEAGVKVQFSHIGSMGGYGQMEKLLKDIEGYRRQGIDMLCDCYPYNAFSTGIGETTYDDGFLESYQSDYGSILIVNGKYKGMRCTKEIFDELRLTAPDTATVGYFMKAEDVARALMSPLVMLGSDGVREDGLGHPRASGSFARFISDYIRPGRISLSEGVRKMTTMAAERLNLPCKGNLMQGSDADIVIFDMKRVKDKATYEDGQIPPEGFEWVLIGGEVALHHDKIVNDRLGRSVRR</sequence>
<dbReference type="InterPro" id="IPR011059">
    <property type="entry name" value="Metal-dep_hydrolase_composite"/>
</dbReference>
<dbReference type="Proteomes" id="UP000824091">
    <property type="component" value="Unassembled WGS sequence"/>
</dbReference>
<dbReference type="PANTHER" id="PTHR11647:SF1">
    <property type="entry name" value="COLLAPSIN RESPONSE MEDIATOR PROTEIN"/>
    <property type="match status" value="1"/>
</dbReference>
<dbReference type="AlphaFoldDB" id="A0A9D1L989"/>
<name>A0A9D1L989_9FIRM</name>
<evidence type="ECO:0000313" key="1">
    <source>
        <dbReference type="EMBL" id="HIU28596.1"/>
    </source>
</evidence>
<dbReference type="EMBL" id="DVMO01000149">
    <property type="protein sequence ID" value="HIU28596.1"/>
    <property type="molecule type" value="Genomic_DNA"/>
</dbReference>
<dbReference type="Gene3D" id="3.20.20.140">
    <property type="entry name" value="Metal-dependent hydrolases"/>
    <property type="match status" value="1"/>
</dbReference>
<dbReference type="Gene3D" id="2.30.40.10">
    <property type="entry name" value="Urease, subunit C, domain 1"/>
    <property type="match status" value="2"/>
</dbReference>
<organism evidence="1 2">
    <name type="scientific">Candidatus Fimisoma avicola</name>
    <dbReference type="NCBI Taxonomy" id="2840826"/>
    <lineage>
        <taxon>Bacteria</taxon>
        <taxon>Bacillati</taxon>
        <taxon>Bacillota</taxon>
        <taxon>Clostridia</taxon>
        <taxon>Eubacteriales</taxon>
        <taxon>Candidatus Fimisoma</taxon>
    </lineage>
</organism>
<evidence type="ECO:0000313" key="2">
    <source>
        <dbReference type="Proteomes" id="UP000824091"/>
    </source>
</evidence>
<dbReference type="InterPro" id="IPR032466">
    <property type="entry name" value="Metal_Hydrolase"/>
</dbReference>
<proteinExistence type="predicted"/>
<dbReference type="PANTHER" id="PTHR11647">
    <property type="entry name" value="HYDRANTOINASE/DIHYDROPYRIMIDINASE FAMILY MEMBER"/>
    <property type="match status" value="1"/>
</dbReference>
<dbReference type="SUPFAM" id="SSF51556">
    <property type="entry name" value="Metallo-dependent hydrolases"/>
    <property type="match status" value="1"/>
</dbReference>
<dbReference type="SUPFAM" id="SSF51338">
    <property type="entry name" value="Composite domain of metallo-dependent hydrolases"/>
    <property type="match status" value="1"/>
</dbReference>
<dbReference type="Gene3D" id="3.30.1490.130">
    <property type="entry name" value="D-aminoacylase. Domain 3"/>
    <property type="match status" value="1"/>
</dbReference>
<dbReference type="InterPro" id="IPR023100">
    <property type="entry name" value="D-aminoacylase_insert_dom_sf"/>
</dbReference>
<gene>
    <name evidence="1" type="ORF">IAD16_09515</name>
</gene>
<dbReference type="InterPro" id="IPR050378">
    <property type="entry name" value="Metallo-dep_Hydrolases_sf"/>
</dbReference>
<comment type="caution">
    <text evidence="1">The sequence shown here is derived from an EMBL/GenBank/DDBJ whole genome shotgun (WGS) entry which is preliminary data.</text>
</comment>
<reference evidence="1" key="1">
    <citation type="submission" date="2020-10" db="EMBL/GenBank/DDBJ databases">
        <authorList>
            <person name="Gilroy R."/>
        </authorList>
    </citation>
    <scope>NUCLEOTIDE SEQUENCE</scope>
    <source>
        <strain evidence="1">11300</strain>
    </source>
</reference>